<dbReference type="RefSeq" id="WP_091694522.1">
    <property type="nucleotide sequence ID" value="NZ_FPCG01000002.1"/>
</dbReference>
<dbReference type="Gene3D" id="3.90.550.10">
    <property type="entry name" value="Spore Coat Polysaccharide Biosynthesis Protein SpsA, Chain A"/>
    <property type="match status" value="1"/>
</dbReference>
<name>A0A1I7MGT0_9MICC</name>
<evidence type="ECO:0000256" key="4">
    <source>
        <dbReference type="ARBA" id="ARBA00022679"/>
    </source>
</evidence>
<keyword evidence="2" id="KW-1003">Cell membrane</keyword>
<comment type="function">
    <text evidence="6">Catalyzes the glycosylation of 4,4'-diaponeurosporenoate, i.e. the esterification of glucose at the C1'' position with the carboxyl group of 4,4'-diaponeurosporenic acid, to form glycosyl-4,4'-diaponeurosporenoate. This is a step in the biosynthesis of staphyloxanthin, an orange pigment present in most staphylococci strains.</text>
</comment>
<dbReference type="SUPFAM" id="SSF53448">
    <property type="entry name" value="Nucleotide-diphospho-sugar transferases"/>
    <property type="match status" value="1"/>
</dbReference>
<dbReference type="OrthoDB" id="3226099at2"/>
<dbReference type="GO" id="GO:0005886">
    <property type="term" value="C:plasma membrane"/>
    <property type="evidence" value="ECO:0007669"/>
    <property type="project" value="UniProtKB-SubCell"/>
</dbReference>
<comment type="subcellular location">
    <subcellularLocation>
        <location evidence="1">Cell membrane</location>
    </subcellularLocation>
</comment>
<evidence type="ECO:0000313" key="12">
    <source>
        <dbReference type="Proteomes" id="UP000198881"/>
    </source>
</evidence>
<dbReference type="AlphaFoldDB" id="A0A1I7MGT0"/>
<dbReference type="STRING" id="574650.SAMN04487966_102194"/>
<evidence type="ECO:0000256" key="3">
    <source>
        <dbReference type="ARBA" id="ARBA00022676"/>
    </source>
</evidence>
<dbReference type="Proteomes" id="UP000198881">
    <property type="component" value="Unassembled WGS sequence"/>
</dbReference>
<evidence type="ECO:0000256" key="9">
    <source>
        <dbReference type="ARBA" id="ARBA00040345"/>
    </source>
</evidence>
<organism evidence="11 12">
    <name type="scientific">Micrococcus terreus</name>
    <dbReference type="NCBI Taxonomy" id="574650"/>
    <lineage>
        <taxon>Bacteria</taxon>
        <taxon>Bacillati</taxon>
        <taxon>Actinomycetota</taxon>
        <taxon>Actinomycetes</taxon>
        <taxon>Micrococcales</taxon>
        <taxon>Micrococcaceae</taxon>
        <taxon>Micrococcus</taxon>
    </lineage>
</organism>
<evidence type="ECO:0000256" key="5">
    <source>
        <dbReference type="ARBA" id="ARBA00023136"/>
    </source>
</evidence>
<evidence type="ECO:0000256" key="8">
    <source>
        <dbReference type="ARBA" id="ARBA00038120"/>
    </source>
</evidence>
<reference evidence="11 12" key="1">
    <citation type="submission" date="2016-10" db="EMBL/GenBank/DDBJ databases">
        <authorList>
            <person name="de Groot N.N."/>
        </authorList>
    </citation>
    <scope>NUCLEOTIDE SEQUENCE [LARGE SCALE GENOMIC DNA]</scope>
    <source>
        <strain evidence="11 12">CGMCC 1.7054</strain>
    </source>
</reference>
<comment type="similarity">
    <text evidence="8">Belongs to the glycosyltransferase 2 family. CrtQ subfamily.</text>
</comment>
<keyword evidence="5" id="KW-0472">Membrane</keyword>
<evidence type="ECO:0000256" key="7">
    <source>
        <dbReference type="ARBA" id="ARBA00037904"/>
    </source>
</evidence>
<evidence type="ECO:0000256" key="1">
    <source>
        <dbReference type="ARBA" id="ARBA00004236"/>
    </source>
</evidence>
<keyword evidence="4 11" id="KW-0808">Transferase</keyword>
<sequence>MQTERVEGPVALPGVTGDVLDEGQWTAGRRDSIELEHQDGAALVLHHLRSEEDLLVHRGTQSDLTTLTTRVPERGAAELLSIDLSARPGPEQAATLEVAVVEFDGTGAPLRTTHHGPGGPHLHLFGADCTHYLVALRLRGVGSVQLRHLRVQSHAGRTLREITGSGSIRTLQGPVRLHNMHGEVAEGQWTPGRRHVFSLETRDRSLSVIHHSEDQADYLIHRGSMADFAELTTSVPGLGSTRMLSIDLAVRSDPGSAAKVTVAVLEFDSSGTKTEVTFHGVGGPRLHALRPDSTHALIALRVMGRGALQLRHLRVQRHDTEVLPVDRAWMAERARTPLPDAVRRALLSAARALPTTSGSRRHAPRDRAIGLIGDDRAQELFDGSVRRIDRIRPGHVWPEESESMPDLVVWVAGRVHESSLWQDDQLTEVLQTARDRGCPTVYLDTTGTGLAKTGPWIHVDHLFSADPHQQTSGEADLPQGRVHDLPFAVNPRVAHPIGTFRSVGNGVLHDGGRPAEERRAQDLEMVLDSVVDSGVDLMVVDPHLNDTERALPGRFRSLSLGPMDRADTRALRKLFRHHVAGGTARLGGSLWDGDTAELQAQGLSVLSTFSSTVFHALPDVRSVTVPEDLGELDGPITPVELGARLDGIRRALSGHTVFDLVDHILSTVGLEPGQDNARVLVLADDVEQARPSVQRQTHQDLILRARADFQDATALDEFCRAESIAYLAPWSSATHYGEHYLQDRLNAFSFADCDYVTQLVDAADWQLGEHPVHEYTETCGVPEHTVFSLARQPASQWWAVQDGEELLDGYAADPYQVDWPVGRRFAVAPNQDAGGAPRLTVVVPVFDNGRYLLSVSLPSLRRHRMWPQMEVALVDDGSSDPETVEICESLARECSNISLHRFDDGGSGSASRPRNQGARAATTDLVAFLDPDNEISPGGYDRLVETYEELNASGSSVQFVGGYQVKVDERSQVMGRHAKGVRVPEDIRAEFFHRGRFPLISTQAAVMDRTLFTERGLDFVEGAIGEDTLFGWEVVLTADRVAFTDRAHLLYYSGRDGSVTNVLDESFFRKHLILERARVQRLREYGLYRRYVDQHLEHYLENWYRPRLDRVRDQDQAACRAILAEIENLYRTAEESPPSTV</sequence>
<dbReference type="PANTHER" id="PTHR43646">
    <property type="entry name" value="GLYCOSYLTRANSFERASE"/>
    <property type="match status" value="1"/>
</dbReference>
<dbReference type="InterPro" id="IPR029044">
    <property type="entry name" value="Nucleotide-diphossugar_trans"/>
</dbReference>
<dbReference type="CDD" id="cd00761">
    <property type="entry name" value="Glyco_tranf_GTA_type"/>
    <property type="match status" value="1"/>
</dbReference>
<dbReference type="Pfam" id="PF00535">
    <property type="entry name" value="Glycos_transf_2"/>
    <property type="match status" value="1"/>
</dbReference>
<evidence type="ECO:0000259" key="10">
    <source>
        <dbReference type="Pfam" id="PF00535"/>
    </source>
</evidence>
<accession>A0A1I7MGT0</accession>
<keyword evidence="12" id="KW-1185">Reference proteome</keyword>
<keyword evidence="3" id="KW-0328">Glycosyltransferase</keyword>
<dbReference type="PANTHER" id="PTHR43646:SF2">
    <property type="entry name" value="GLYCOSYLTRANSFERASE 2-LIKE DOMAIN-CONTAINING PROTEIN"/>
    <property type="match status" value="1"/>
</dbReference>
<protein>
    <recommendedName>
        <fullName evidence="9">4,4'-diaponeurosporenoate glycosyltransferase</fullName>
    </recommendedName>
</protein>
<comment type="pathway">
    <text evidence="7">Carotenoid biosynthesis; staphyloxanthin biosynthesis; staphyloxanthin from farnesyl diphosphate: step 4/5.</text>
</comment>
<feature type="domain" description="Glycosyltransferase 2-like" evidence="10">
    <location>
        <begin position="840"/>
        <end position="970"/>
    </location>
</feature>
<evidence type="ECO:0000256" key="6">
    <source>
        <dbReference type="ARBA" id="ARBA00037281"/>
    </source>
</evidence>
<dbReference type="EMBL" id="FPCG01000002">
    <property type="protein sequence ID" value="SFV21124.1"/>
    <property type="molecule type" value="Genomic_DNA"/>
</dbReference>
<evidence type="ECO:0000256" key="2">
    <source>
        <dbReference type="ARBA" id="ARBA00022475"/>
    </source>
</evidence>
<gene>
    <name evidence="11" type="ORF">SAMN04487966_102194</name>
</gene>
<evidence type="ECO:0000313" key="11">
    <source>
        <dbReference type="EMBL" id="SFV21124.1"/>
    </source>
</evidence>
<proteinExistence type="inferred from homology"/>
<dbReference type="GO" id="GO:0016757">
    <property type="term" value="F:glycosyltransferase activity"/>
    <property type="evidence" value="ECO:0007669"/>
    <property type="project" value="UniProtKB-KW"/>
</dbReference>
<dbReference type="InterPro" id="IPR001173">
    <property type="entry name" value="Glyco_trans_2-like"/>
</dbReference>